<evidence type="ECO:0000313" key="3">
    <source>
        <dbReference type="EMBL" id="RDJ29883.1"/>
    </source>
</evidence>
<gene>
    <name evidence="3" type="ORF">DWE98_01925</name>
</gene>
<evidence type="ECO:0000313" key="4">
    <source>
        <dbReference type="Proteomes" id="UP000255207"/>
    </source>
</evidence>
<dbReference type="SUPFAM" id="SSF52833">
    <property type="entry name" value="Thioredoxin-like"/>
    <property type="match status" value="1"/>
</dbReference>
<dbReference type="EMBL" id="QQTP01000001">
    <property type="protein sequence ID" value="RDJ29883.1"/>
    <property type="molecule type" value="Genomic_DNA"/>
</dbReference>
<keyword evidence="4" id="KW-1185">Reference proteome</keyword>
<comment type="caution">
    <text evidence="3">The sequence shown here is derived from an EMBL/GenBank/DDBJ whole genome shotgun (WGS) entry which is preliminary data.</text>
</comment>
<sequence>MTLYSGPLSLFARKVEIALREKGLSFERIMVPFNQTTGYDPKHPEVTALNPKGQVPVLTDCGLVLYDSTVIIDYLDEAYPEVPLYPASPGDRARCRLDELYADEIMFNALRPLMHRTSPPSSDQTRRMAQEADAMIAEATLSRHYAVLDERLAGREFFSQNLSVADIALFMDVLFSLRLGGPSLTGFDGLAAWFARLSQRPAFALAAAEIAEADRRLSFPVKRALKTA</sequence>
<dbReference type="InterPro" id="IPR004046">
    <property type="entry name" value="GST_C"/>
</dbReference>
<dbReference type="CDD" id="cd00570">
    <property type="entry name" value="GST_N_family"/>
    <property type="match status" value="1"/>
</dbReference>
<dbReference type="GO" id="GO:0016740">
    <property type="term" value="F:transferase activity"/>
    <property type="evidence" value="ECO:0007669"/>
    <property type="project" value="UniProtKB-KW"/>
</dbReference>
<accession>A0A370LD34</accession>
<dbReference type="SUPFAM" id="SSF47616">
    <property type="entry name" value="GST C-terminal domain-like"/>
    <property type="match status" value="1"/>
</dbReference>
<dbReference type="OrthoDB" id="9782992at2"/>
<protein>
    <submittedName>
        <fullName evidence="3">Glutathione S-transferase family protein</fullName>
    </submittedName>
</protein>
<organism evidence="3 4">
    <name type="scientific">Bosea caraganae</name>
    <dbReference type="NCBI Taxonomy" id="2763117"/>
    <lineage>
        <taxon>Bacteria</taxon>
        <taxon>Pseudomonadati</taxon>
        <taxon>Pseudomonadota</taxon>
        <taxon>Alphaproteobacteria</taxon>
        <taxon>Hyphomicrobiales</taxon>
        <taxon>Boseaceae</taxon>
        <taxon>Bosea</taxon>
    </lineage>
</organism>
<dbReference type="PANTHER" id="PTHR44051:SF8">
    <property type="entry name" value="GLUTATHIONE S-TRANSFERASE GSTA"/>
    <property type="match status" value="1"/>
</dbReference>
<dbReference type="Pfam" id="PF00043">
    <property type="entry name" value="GST_C"/>
    <property type="match status" value="1"/>
</dbReference>
<dbReference type="SFLD" id="SFLDG00358">
    <property type="entry name" value="Main_(cytGST)"/>
    <property type="match status" value="1"/>
</dbReference>
<dbReference type="Gene3D" id="1.20.1050.10">
    <property type="match status" value="1"/>
</dbReference>
<dbReference type="Pfam" id="PF13417">
    <property type="entry name" value="GST_N_3"/>
    <property type="match status" value="1"/>
</dbReference>
<dbReference type="AlphaFoldDB" id="A0A370LD34"/>
<feature type="domain" description="GST N-terminal" evidence="1">
    <location>
        <begin position="1"/>
        <end position="83"/>
    </location>
</feature>
<dbReference type="Proteomes" id="UP000255207">
    <property type="component" value="Unassembled WGS sequence"/>
</dbReference>
<evidence type="ECO:0000259" key="1">
    <source>
        <dbReference type="PROSITE" id="PS50404"/>
    </source>
</evidence>
<dbReference type="InterPro" id="IPR036282">
    <property type="entry name" value="Glutathione-S-Trfase_C_sf"/>
</dbReference>
<dbReference type="InterPro" id="IPR010987">
    <property type="entry name" value="Glutathione-S-Trfase_C-like"/>
</dbReference>
<reference evidence="4" key="1">
    <citation type="submission" date="2018-07" db="EMBL/GenBank/DDBJ databases">
        <authorList>
            <person name="Safronova V.I."/>
            <person name="Chirak E.R."/>
            <person name="Sazanova A.L."/>
        </authorList>
    </citation>
    <scope>NUCLEOTIDE SEQUENCE [LARGE SCALE GENOMIC DNA]</scope>
    <source>
        <strain evidence="4">RCAM04685</strain>
    </source>
</reference>
<dbReference type="PROSITE" id="PS50405">
    <property type="entry name" value="GST_CTER"/>
    <property type="match status" value="1"/>
</dbReference>
<dbReference type="InterPro" id="IPR004045">
    <property type="entry name" value="Glutathione_S-Trfase_N"/>
</dbReference>
<dbReference type="PROSITE" id="PS50404">
    <property type="entry name" value="GST_NTER"/>
    <property type="match status" value="1"/>
</dbReference>
<dbReference type="SFLD" id="SFLDS00019">
    <property type="entry name" value="Glutathione_Transferase_(cytos"/>
    <property type="match status" value="1"/>
</dbReference>
<evidence type="ECO:0000259" key="2">
    <source>
        <dbReference type="PROSITE" id="PS50405"/>
    </source>
</evidence>
<dbReference type="PANTHER" id="PTHR44051">
    <property type="entry name" value="GLUTATHIONE S-TRANSFERASE-RELATED"/>
    <property type="match status" value="1"/>
</dbReference>
<feature type="domain" description="GST C-terminal" evidence="2">
    <location>
        <begin position="88"/>
        <end position="217"/>
    </location>
</feature>
<dbReference type="InterPro" id="IPR036249">
    <property type="entry name" value="Thioredoxin-like_sf"/>
</dbReference>
<proteinExistence type="predicted"/>
<keyword evidence="3" id="KW-0808">Transferase</keyword>
<dbReference type="Gene3D" id="3.40.30.10">
    <property type="entry name" value="Glutaredoxin"/>
    <property type="match status" value="1"/>
</dbReference>
<dbReference type="InterPro" id="IPR040079">
    <property type="entry name" value="Glutathione_S-Trfase"/>
</dbReference>
<name>A0A370LD34_9HYPH</name>